<dbReference type="InterPro" id="IPR011251">
    <property type="entry name" value="Luciferase-like_dom"/>
</dbReference>
<dbReference type="EMBL" id="PJMW01000001">
    <property type="protein sequence ID" value="PKV98304.1"/>
    <property type="molecule type" value="Genomic_DNA"/>
</dbReference>
<dbReference type="NCBIfam" id="TIGR03558">
    <property type="entry name" value="oxido_grp_1"/>
    <property type="match status" value="1"/>
</dbReference>
<gene>
    <name evidence="3" type="ORF">ATK86_0317</name>
</gene>
<dbReference type="Proteomes" id="UP000233766">
    <property type="component" value="Unassembled WGS sequence"/>
</dbReference>
<evidence type="ECO:0000313" key="3">
    <source>
        <dbReference type="EMBL" id="PKV98304.1"/>
    </source>
</evidence>
<comment type="caution">
    <text evidence="3">The sequence shown here is derived from an EMBL/GenBank/DDBJ whole genome shotgun (WGS) entry which is preliminary data.</text>
</comment>
<dbReference type="GO" id="GO:0005829">
    <property type="term" value="C:cytosol"/>
    <property type="evidence" value="ECO:0007669"/>
    <property type="project" value="TreeGrafter"/>
</dbReference>
<dbReference type="InterPro" id="IPR019949">
    <property type="entry name" value="CmoO-like"/>
</dbReference>
<dbReference type="RefSeq" id="WP_101462789.1">
    <property type="nucleotide sequence ID" value="NZ_PJMW01000001.1"/>
</dbReference>
<evidence type="ECO:0000259" key="2">
    <source>
        <dbReference type="Pfam" id="PF00296"/>
    </source>
</evidence>
<comment type="similarity">
    <text evidence="1">To bacterial alkanal monooxygenase alpha and beta chains.</text>
</comment>
<dbReference type="InterPro" id="IPR050766">
    <property type="entry name" value="Bact_Lucif_Oxidored"/>
</dbReference>
<keyword evidence="4" id="KW-1185">Reference proteome</keyword>
<dbReference type="PANTHER" id="PTHR30137">
    <property type="entry name" value="LUCIFERASE-LIKE MONOOXYGENASE"/>
    <property type="match status" value="1"/>
</dbReference>
<reference evidence="3 4" key="1">
    <citation type="submission" date="2017-12" db="EMBL/GenBank/DDBJ databases">
        <title>Sequencing the genomes of 1000 Actinobacteria strains.</title>
        <authorList>
            <person name="Klenk H.-P."/>
        </authorList>
    </citation>
    <scope>NUCLEOTIDE SEQUENCE [LARGE SCALE GENOMIC DNA]</scope>
    <source>
        <strain evidence="3 4">DSM 44489</strain>
    </source>
</reference>
<dbReference type="FunFam" id="3.20.20.30:FF:000002">
    <property type="entry name" value="LLM class flavin-dependent oxidoreductase"/>
    <property type="match status" value="1"/>
</dbReference>
<feature type="domain" description="Luciferase-like" evidence="2">
    <location>
        <begin position="7"/>
        <end position="296"/>
    </location>
</feature>
<dbReference type="InterPro" id="IPR036661">
    <property type="entry name" value="Luciferase-like_sf"/>
</dbReference>
<dbReference type="AlphaFoldDB" id="A0A2N3WWT4"/>
<dbReference type="PANTHER" id="PTHR30137:SF6">
    <property type="entry name" value="LUCIFERASE-LIKE MONOOXYGENASE"/>
    <property type="match status" value="1"/>
</dbReference>
<dbReference type="SUPFAM" id="SSF51679">
    <property type="entry name" value="Bacterial luciferase-like"/>
    <property type="match status" value="1"/>
</dbReference>
<dbReference type="Pfam" id="PF00296">
    <property type="entry name" value="Bac_luciferase"/>
    <property type="match status" value="1"/>
</dbReference>
<accession>A0A2N3WWT4</accession>
<organism evidence="3 4">
    <name type="scientific">Nocardia fluminea</name>
    <dbReference type="NCBI Taxonomy" id="134984"/>
    <lineage>
        <taxon>Bacteria</taxon>
        <taxon>Bacillati</taxon>
        <taxon>Actinomycetota</taxon>
        <taxon>Actinomycetes</taxon>
        <taxon>Mycobacteriales</taxon>
        <taxon>Nocardiaceae</taxon>
        <taxon>Nocardia</taxon>
    </lineage>
</organism>
<protein>
    <submittedName>
        <fullName evidence="3">Luciferase family oxidoreductase group 1</fullName>
    </submittedName>
</protein>
<sequence>MSAVTLSVLDLAPVQSDATAGAALHATTRFAQHAEEQGFRRFWVAEHHNMPGIASAAPAVVLAHLAASTSRIRVGSGGVMLPNHPPLVVAEQFGTLESLHPGRIDLGIGRAPGTDPVTARALRRSAEGLGGDAFPQELTALIGFFRGADPHGIVASPGLGAEPEVWLLGSSGYSAQVAAVLGLPFAFAHHIAPDNTVAALTLYRDNFRPSQTLREPYTIVAASAICADTDAEADRLAAPRDLAFANLRSGRPQALATPEQAAGFPGTDAERHFAAQRRAAQLQGSPETVRAQAAQLLDATAPDELMLNTLVYDLDARIRSLDLTKKAIVD</sequence>
<dbReference type="OrthoDB" id="9780518at2"/>
<name>A0A2N3WWT4_9NOCA</name>
<dbReference type="CDD" id="cd00347">
    <property type="entry name" value="Flavin_utilizing_monoxygenases"/>
    <property type="match status" value="1"/>
</dbReference>
<dbReference type="Gene3D" id="3.20.20.30">
    <property type="entry name" value="Luciferase-like domain"/>
    <property type="match status" value="1"/>
</dbReference>
<dbReference type="GO" id="GO:0016705">
    <property type="term" value="F:oxidoreductase activity, acting on paired donors, with incorporation or reduction of molecular oxygen"/>
    <property type="evidence" value="ECO:0007669"/>
    <property type="project" value="InterPro"/>
</dbReference>
<proteinExistence type="predicted"/>
<evidence type="ECO:0000256" key="1">
    <source>
        <dbReference type="ARBA" id="ARBA00007789"/>
    </source>
</evidence>
<evidence type="ECO:0000313" key="4">
    <source>
        <dbReference type="Proteomes" id="UP000233766"/>
    </source>
</evidence>